<dbReference type="InterPro" id="IPR029060">
    <property type="entry name" value="PIN-like_dom_sf"/>
</dbReference>
<protein>
    <recommendedName>
        <fullName evidence="3">PIN domain-containing protein</fullName>
    </recommendedName>
</protein>
<accession>A0A2W2B0M7</accession>
<dbReference type="SUPFAM" id="SSF88723">
    <property type="entry name" value="PIN domain-like"/>
    <property type="match status" value="1"/>
</dbReference>
<dbReference type="EMBL" id="POTW01000069">
    <property type="protein sequence ID" value="PZF80995.1"/>
    <property type="molecule type" value="Genomic_DNA"/>
</dbReference>
<evidence type="ECO:0008006" key="3">
    <source>
        <dbReference type="Google" id="ProtNLM"/>
    </source>
</evidence>
<dbReference type="Proteomes" id="UP000248764">
    <property type="component" value="Unassembled WGS sequence"/>
</dbReference>
<sequence>MALGPSSVHSEDGTVDGRVLHAPLNPAWEHRHDTRLTDALYLALAEQLGFGLVTTDARLARAGSASDLIIPLHV</sequence>
<gene>
    <name evidence="1" type="ORF">C1I92_23085</name>
</gene>
<dbReference type="Gene3D" id="3.40.50.1010">
    <property type="entry name" value="5'-nuclease"/>
    <property type="match status" value="1"/>
</dbReference>
<reference evidence="1 2" key="1">
    <citation type="submission" date="2018-01" db="EMBL/GenBank/DDBJ databases">
        <title>Draft genome sequence of Jiangella sp. GTF31.</title>
        <authorList>
            <person name="Sahin N."/>
            <person name="Ay H."/>
            <person name="Saygin H."/>
        </authorList>
    </citation>
    <scope>NUCLEOTIDE SEQUENCE [LARGE SCALE GENOMIC DNA]</scope>
    <source>
        <strain evidence="1 2">GTF31</strain>
    </source>
</reference>
<name>A0A2W2B0M7_9ACTN</name>
<comment type="caution">
    <text evidence="1">The sequence shown here is derived from an EMBL/GenBank/DDBJ whole genome shotgun (WGS) entry which is preliminary data.</text>
</comment>
<proteinExistence type="predicted"/>
<organism evidence="1 2">
    <name type="scientific">Jiangella anatolica</name>
    <dbReference type="NCBI Taxonomy" id="2670374"/>
    <lineage>
        <taxon>Bacteria</taxon>
        <taxon>Bacillati</taxon>
        <taxon>Actinomycetota</taxon>
        <taxon>Actinomycetes</taxon>
        <taxon>Jiangellales</taxon>
        <taxon>Jiangellaceae</taxon>
        <taxon>Jiangella</taxon>
    </lineage>
</organism>
<evidence type="ECO:0000313" key="2">
    <source>
        <dbReference type="Proteomes" id="UP000248764"/>
    </source>
</evidence>
<dbReference type="AlphaFoldDB" id="A0A2W2B0M7"/>
<evidence type="ECO:0000313" key="1">
    <source>
        <dbReference type="EMBL" id="PZF80995.1"/>
    </source>
</evidence>
<keyword evidence="2" id="KW-1185">Reference proteome</keyword>